<proteinExistence type="predicted"/>
<accession>A0A7C6Z7G8</accession>
<dbReference type="EMBL" id="DUTF01000426">
    <property type="protein sequence ID" value="HHY29004.1"/>
    <property type="molecule type" value="Genomic_DNA"/>
</dbReference>
<organism evidence="1 2">
    <name type="scientific">Desulfitobacterium dehalogenans</name>
    <dbReference type="NCBI Taxonomy" id="36854"/>
    <lineage>
        <taxon>Bacteria</taxon>
        <taxon>Bacillati</taxon>
        <taxon>Bacillota</taxon>
        <taxon>Clostridia</taxon>
        <taxon>Eubacteriales</taxon>
        <taxon>Desulfitobacteriaceae</taxon>
        <taxon>Desulfitobacterium</taxon>
    </lineage>
</organism>
<dbReference type="Proteomes" id="UP000553059">
    <property type="component" value="Unassembled WGS sequence"/>
</dbReference>
<protein>
    <submittedName>
        <fullName evidence="1">Uncharacterized protein</fullName>
    </submittedName>
</protein>
<evidence type="ECO:0000313" key="2">
    <source>
        <dbReference type="Proteomes" id="UP000553059"/>
    </source>
</evidence>
<dbReference type="AlphaFoldDB" id="A0A7C6Z7G8"/>
<comment type="caution">
    <text evidence="1">The sequence shown here is derived from an EMBL/GenBank/DDBJ whole genome shotgun (WGS) entry which is preliminary data.</text>
</comment>
<sequence length="131" mass="15231">MTKHKRESYCQYPCLKYTGLSDDLPPIGDNVIGVSYGIKKVYDKENIDSYLNFEVESQEFFDVLTGKCTVEKIIDDTALYDYVADKNKEYCDKNNLCKECRTKLVEVRDQYEFWGSGEIWVCPKCGLTNFI</sequence>
<gene>
    <name evidence="1" type="ORF">GX523_20100</name>
</gene>
<reference evidence="1 2" key="1">
    <citation type="journal article" date="2020" name="Biotechnol. Biofuels">
        <title>New insights from the biogas microbiome by comprehensive genome-resolved metagenomics of nearly 1600 species originating from multiple anaerobic digesters.</title>
        <authorList>
            <person name="Campanaro S."/>
            <person name="Treu L."/>
            <person name="Rodriguez-R L.M."/>
            <person name="Kovalovszki A."/>
            <person name="Ziels R.M."/>
            <person name="Maus I."/>
            <person name="Zhu X."/>
            <person name="Kougias P.G."/>
            <person name="Basile A."/>
            <person name="Luo G."/>
            <person name="Schluter A."/>
            <person name="Konstantinidis K.T."/>
            <person name="Angelidaki I."/>
        </authorList>
    </citation>
    <scope>NUCLEOTIDE SEQUENCE [LARGE SCALE GENOMIC DNA]</scope>
    <source>
        <strain evidence="1">AS05jafATM_4</strain>
    </source>
</reference>
<evidence type="ECO:0000313" key="1">
    <source>
        <dbReference type="EMBL" id="HHY29004.1"/>
    </source>
</evidence>
<name>A0A7C6Z7G8_9FIRM</name>